<evidence type="ECO:0000259" key="1">
    <source>
        <dbReference type="SMART" id="SM00471"/>
    </source>
</evidence>
<evidence type="ECO:0000313" key="2">
    <source>
        <dbReference type="EMBL" id="MFC7389705.1"/>
    </source>
</evidence>
<dbReference type="Gene3D" id="1.10.3210.10">
    <property type="entry name" value="Hypothetical protein af1432"/>
    <property type="match status" value="1"/>
</dbReference>
<accession>A0ABW2PNQ5</accession>
<name>A0ABW2PNQ5_9BACL</name>
<dbReference type="InterPro" id="IPR052194">
    <property type="entry name" value="MESH1"/>
</dbReference>
<dbReference type="Pfam" id="PF13328">
    <property type="entry name" value="HD_4"/>
    <property type="match status" value="1"/>
</dbReference>
<comment type="caution">
    <text evidence="2">The sequence shown here is derived from an EMBL/GenBank/DDBJ whole genome shotgun (WGS) entry which is preliminary data.</text>
</comment>
<gene>
    <name evidence="2" type="ORF">ACFQO8_06065</name>
</gene>
<dbReference type="EMBL" id="JBHTCE010000001">
    <property type="protein sequence ID" value="MFC7389705.1"/>
    <property type="molecule type" value="Genomic_DNA"/>
</dbReference>
<dbReference type="SUPFAM" id="SSF109604">
    <property type="entry name" value="HD-domain/PDEase-like"/>
    <property type="match status" value="1"/>
</dbReference>
<dbReference type="PANTHER" id="PTHR46246:SF1">
    <property type="entry name" value="GUANOSINE-3',5'-BIS(DIPHOSPHATE) 3'-PYROPHOSPHOHYDROLASE MESH1"/>
    <property type="match status" value="1"/>
</dbReference>
<proteinExistence type="predicted"/>
<organism evidence="2 3">
    <name type="scientific">Exiguobacterium aestuarii</name>
    <dbReference type="NCBI Taxonomy" id="273527"/>
    <lineage>
        <taxon>Bacteria</taxon>
        <taxon>Bacillati</taxon>
        <taxon>Bacillota</taxon>
        <taxon>Bacilli</taxon>
        <taxon>Bacillales</taxon>
        <taxon>Bacillales Family XII. Incertae Sedis</taxon>
        <taxon>Exiguobacterium</taxon>
    </lineage>
</organism>
<keyword evidence="3" id="KW-1185">Reference proteome</keyword>
<evidence type="ECO:0000313" key="3">
    <source>
        <dbReference type="Proteomes" id="UP001596439"/>
    </source>
</evidence>
<dbReference type="RefSeq" id="WP_214787833.1">
    <property type="nucleotide sequence ID" value="NZ_JANIEL010000079.1"/>
</dbReference>
<dbReference type="Proteomes" id="UP001596439">
    <property type="component" value="Unassembled WGS sequence"/>
</dbReference>
<reference evidence="3" key="1">
    <citation type="journal article" date="2019" name="Int. J. Syst. Evol. Microbiol.">
        <title>The Global Catalogue of Microorganisms (GCM) 10K type strain sequencing project: providing services to taxonomists for standard genome sequencing and annotation.</title>
        <authorList>
            <consortium name="The Broad Institute Genomics Platform"/>
            <consortium name="The Broad Institute Genome Sequencing Center for Infectious Disease"/>
            <person name="Wu L."/>
            <person name="Ma J."/>
        </authorList>
    </citation>
    <scope>NUCLEOTIDE SEQUENCE [LARGE SCALE GENOMIC DNA]</scope>
    <source>
        <strain evidence="3">CCUG 55590</strain>
    </source>
</reference>
<dbReference type="SMART" id="SM00471">
    <property type="entry name" value="HDc"/>
    <property type="match status" value="1"/>
</dbReference>
<protein>
    <submittedName>
        <fullName evidence="2">HD domain-containing protein</fullName>
    </submittedName>
</protein>
<sequence length="282" mass="32568">MNPLVEEALRFSSIRHGGQHRKGSSIPYLSHPYSVALLLETDQQPSTVVAAGLLHDLIEDTNTEPKEILARFGPDVLRLVLAVSEKNREETWEQRKRKTLQHISFLQFDEVALLVADKLHNLRSIRYDLEMEGMTVWQRFKRPMRDQSWYYHQLLLAFEPFSSSTDLIGLYEQELNSLFYGGNNEKDRKVARLFESILTCFIEDEWVQEAAPLCQTAYELKEIVARASVDEAEVHEFREQLERAGWNTPLSAPLLAAMQELGYRTALDAPDFVTLMRRSIVN</sequence>
<dbReference type="PANTHER" id="PTHR46246">
    <property type="entry name" value="GUANOSINE-3',5'-BIS(DIPHOSPHATE) 3'-PYROPHOSPHOHYDROLASE MESH1"/>
    <property type="match status" value="1"/>
</dbReference>
<feature type="domain" description="HD/PDEase" evidence="1">
    <location>
        <begin position="24"/>
        <end position="131"/>
    </location>
</feature>
<dbReference type="InterPro" id="IPR003607">
    <property type="entry name" value="HD/PDEase_dom"/>
</dbReference>